<proteinExistence type="inferred from homology"/>
<organism evidence="2 3">
    <name type="scientific">Nocardioides ginsengisoli</name>
    <dbReference type="NCBI Taxonomy" id="363868"/>
    <lineage>
        <taxon>Bacteria</taxon>
        <taxon>Bacillati</taxon>
        <taxon>Actinomycetota</taxon>
        <taxon>Actinomycetes</taxon>
        <taxon>Propionibacteriales</taxon>
        <taxon>Nocardioidaceae</taxon>
        <taxon>Nocardioides</taxon>
    </lineage>
</organism>
<reference evidence="3" key="1">
    <citation type="journal article" date="2019" name="Int. J. Syst. Evol. Microbiol.">
        <title>The Global Catalogue of Microorganisms (GCM) 10K type strain sequencing project: providing services to taxonomists for standard genome sequencing and annotation.</title>
        <authorList>
            <consortium name="The Broad Institute Genomics Platform"/>
            <consortium name="The Broad Institute Genome Sequencing Center for Infectious Disease"/>
            <person name="Wu L."/>
            <person name="Ma J."/>
        </authorList>
    </citation>
    <scope>NUCLEOTIDE SEQUENCE [LARGE SCALE GENOMIC DNA]</scope>
    <source>
        <strain evidence="3">CCUG 52478</strain>
    </source>
</reference>
<evidence type="ECO:0000313" key="3">
    <source>
        <dbReference type="Proteomes" id="UP001597229"/>
    </source>
</evidence>
<dbReference type="SUPFAM" id="SSF143120">
    <property type="entry name" value="YefM-like"/>
    <property type="match status" value="1"/>
</dbReference>
<dbReference type="RefSeq" id="WP_367919836.1">
    <property type="nucleotide sequence ID" value="NZ_BAABAC010000024.1"/>
</dbReference>
<gene>
    <name evidence="2" type="ORF">ACFQ3F_16970</name>
</gene>
<dbReference type="Gene3D" id="3.40.1620.10">
    <property type="entry name" value="YefM-like domain"/>
    <property type="match status" value="1"/>
</dbReference>
<sequence length="62" mass="6758">MTTSVDIREATTHLSRLLERMEAGEPITFVRAGKPVADLVPHLRTGIVFGTLALLSALDGRR</sequence>
<dbReference type="EMBL" id="JBHTLX010000021">
    <property type="protein sequence ID" value="MFD1249495.1"/>
    <property type="molecule type" value="Genomic_DNA"/>
</dbReference>
<evidence type="ECO:0000313" key="2">
    <source>
        <dbReference type="EMBL" id="MFD1249495.1"/>
    </source>
</evidence>
<dbReference type="InterPro" id="IPR036165">
    <property type="entry name" value="YefM-like_sf"/>
</dbReference>
<comment type="caution">
    <text evidence="2">The sequence shown here is derived from an EMBL/GenBank/DDBJ whole genome shotgun (WGS) entry which is preliminary data.</text>
</comment>
<protein>
    <submittedName>
        <fullName evidence="2">Type II toxin-antitoxin system Phd/YefM family antitoxin</fullName>
    </submittedName>
</protein>
<keyword evidence="3" id="KW-1185">Reference proteome</keyword>
<comment type="similarity">
    <text evidence="1">Belongs to the phD/YefM antitoxin family.</text>
</comment>
<evidence type="ECO:0000256" key="1">
    <source>
        <dbReference type="ARBA" id="ARBA00009981"/>
    </source>
</evidence>
<accession>A0ABW3W4R7</accession>
<dbReference type="Proteomes" id="UP001597229">
    <property type="component" value="Unassembled WGS sequence"/>
</dbReference>
<name>A0ABW3W4R7_9ACTN</name>